<name>A0A645D2R8_9ZZZZ</name>
<accession>A0A645D2R8</accession>
<gene>
    <name evidence="1" type="ORF">SDC9_130839</name>
</gene>
<sequence length="79" mass="9467">MYQLIQSGIQHVANQTFSIILNDISQIVFLFERSIVVLVKNKKLHIGKFFIFFNNNYRFLVVINRIIYSFFRISWCGYV</sequence>
<reference evidence="1" key="1">
    <citation type="submission" date="2019-08" db="EMBL/GenBank/DDBJ databases">
        <authorList>
            <person name="Kucharzyk K."/>
            <person name="Murdoch R.W."/>
            <person name="Higgins S."/>
            <person name="Loffler F."/>
        </authorList>
    </citation>
    <scope>NUCLEOTIDE SEQUENCE</scope>
</reference>
<evidence type="ECO:0000313" key="1">
    <source>
        <dbReference type="EMBL" id="MPM83770.1"/>
    </source>
</evidence>
<organism evidence="1">
    <name type="scientific">bioreactor metagenome</name>
    <dbReference type="NCBI Taxonomy" id="1076179"/>
    <lineage>
        <taxon>unclassified sequences</taxon>
        <taxon>metagenomes</taxon>
        <taxon>ecological metagenomes</taxon>
    </lineage>
</organism>
<comment type="caution">
    <text evidence="1">The sequence shown here is derived from an EMBL/GenBank/DDBJ whole genome shotgun (WGS) entry which is preliminary data.</text>
</comment>
<protein>
    <submittedName>
        <fullName evidence="1">Uncharacterized protein</fullName>
    </submittedName>
</protein>
<dbReference type="AlphaFoldDB" id="A0A645D2R8"/>
<dbReference type="EMBL" id="VSSQ01032493">
    <property type="protein sequence ID" value="MPM83770.1"/>
    <property type="molecule type" value="Genomic_DNA"/>
</dbReference>
<proteinExistence type="predicted"/>